<dbReference type="Gene3D" id="3.40.50.720">
    <property type="entry name" value="NAD(P)-binding Rossmann-like Domain"/>
    <property type="match status" value="1"/>
</dbReference>
<dbReference type="InterPro" id="IPR020904">
    <property type="entry name" value="Sc_DH/Rdtase_CS"/>
</dbReference>
<dbReference type="PRINTS" id="PR00081">
    <property type="entry name" value="GDHRDH"/>
</dbReference>
<dbReference type="FunFam" id="3.40.50.720:FF:001190">
    <property type="entry name" value="Short-chain dehydrogenase/reductase SDR"/>
    <property type="match status" value="1"/>
</dbReference>
<evidence type="ECO:0000256" key="1">
    <source>
        <dbReference type="ARBA" id="ARBA00006484"/>
    </source>
</evidence>
<keyword evidence="3" id="KW-0560">Oxidoreductase</keyword>
<organism evidence="6 7">
    <name type="scientific">Xylaria arbuscula</name>
    <dbReference type="NCBI Taxonomy" id="114810"/>
    <lineage>
        <taxon>Eukaryota</taxon>
        <taxon>Fungi</taxon>
        <taxon>Dikarya</taxon>
        <taxon>Ascomycota</taxon>
        <taxon>Pezizomycotina</taxon>
        <taxon>Sordariomycetes</taxon>
        <taxon>Xylariomycetidae</taxon>
        <taxon>Xylariales</taxon>
        <taxon>Xylariaceae</taxon>
        <taxon>Xylaria</taxon>
    </lineage>
</organism>
<comment type="caution">
    <text evidence="6">The sequence shown here is derived from an EMBL/GenBank/DDBJ whole genome shotgun (WGS) entry which is preliminary data.</text>
</comment>
<protein>
    <recommendedName>
        <fullName evidence="5">Dienelactone hydrolase domain-containing protein</fullName>
    </recommendedName>
</protein>
<dbReference type="Pfam" id="PF13561">
    <property type="entry name" value="adh_short_C2"/>
    <property type="match status" value="1"/>
</dbReference>
<proteinExistence type="inferred from homology"/>
<feature type="domain" description="Dienelactone hydrolase" evidence="5">
    <location>
        <begin position="85"/>
        <end position="255"/>
    </location>
</feature>
<dbReference type="Proteomes" id="UP001148614">
    <property type="component" value="Unassembled WGS sequence"/>
</dbReference>
<evidence type="ECO:0000313" key="7">
    <source>
        <dbReference type="Proteomes" id="UP001148614"/>
    </source>
</evidence>
<accession>A0A9W8TMT1</accession>
<dbReference type="Pfam" id="PF01738">
    <property type="entry name" value="DLH"/>
    <property type="match status" value="1"/>
</dbReference>
<dbReference type="InterPro" id="IPR002925">
    <property type="entry name" value="Dienelactn_hydro"/>
</dbReference>
<reference evidence="6" key="1">
    <citation type="submission" date="2022-07" db="EMBL/GenBank/DDBJ databases">
        <title>Genome Sequence of Xylaria arbuscula.</title>
        <authorList>
            <person name="Buettner E."/>
        </authorList>
    </citation>
    <scope>NUCLEOTIDE SEQUENCE</scope>
    <source>
        <strain evidence="6">VT107</strain>
    </source>
</reference>
<dbReference type="AlphaFoldDB" id="A0A9W8TMT1"/>
<dbReference type="InterPro" id="IPR036291">
    <property type="entry name" value="NAD(P)-bd_dom_sf"/>
</dbReference>
<evidence type="ECO:0000256" key="4">
    <source>
        <dbReference type="SAM" id="MobiDB-lite"/>
    </source>
</evidence>
<sequence>MPPTLLGTARDRPIAGGHDGPSNEGSDSTASVHGQDARTLSSMETLEPETGRSEYLAKPSGSCCLEGTIHKGEARGGWDVVEGVETYVATPPNEKANGHILLYFPDVWGLFLNGLLIMDAFADAGYLTLGPDYFRGVSMLDKRHDHALALHTVYTKASVVQDPVWKHRKDRHDKTTDPNFDYEAWKKKHIEFADEAVPRWVTAIIAQHGKPGAKVACVGYCFGAPYVCSELAKETVSVGAFAHPAFLKEHHFRDIKTVGCVRITEDSFIFHLVGIIMAPPRALDFTGDVAIVTGAGSRMDNEIGNGRATAILLARHGAKVALLDINVEWARETKRMIDEEGGISEIIQTDVTDEESCKDAVARTVELFGAVHILVNIVGVGGAMGDATTLNLDAWDRDFRINVTSMVLMARYTIPEMRKQGRGSIVNMSSVSGLQGGNPSLLYTTTKGAIIQMTRAMAAHHGPENIRVNCVAPGMVYTPMVRGRGMTDDMRQARINQNLMKKEGTAWDVGNAILFLSSKEAGWITGLIMPVDGGTTAGKADRPALTSDGLAASNTGIPNYGSECSSDSVSTLVDFAFADRFHRLDTKSAMAPINNTPATTLPTLIPAIAPRPSPAGLLVSAGDVAVDLLREDVEVAMFVVVDALSIEAAVFTTSVFCGKIIGPYARSQLLVTTKLAVDEITLDVEAAESVWKEKRLTSNVLGPLNIDLHAHETFEGRFTSQVYDLISPEERRAAVRSLGRECRGEWP</sequence>
<dbReference type="SUPFAM" id="SSF53474">
    <property type="entry name" value="alpha/beta-Hydrolases"/>
    <property type="match status" value="1"/>
</dbReference>
<keyword evidence="2" id="KW-0521">NADP</keyword>
<dbReference type="InterPro" id="IPR002347">
    <property type="entry name" value="SDR_fam"/>
</dbReference>
<dbReference type="PANTHER" id="PTHR24321">
    <property type="entry name" value="DEHYDROGENASES, SHORT CHAIN"/>
    <property type="match status" value="1"/>
</dbReference>
<dbReference type="GO" id="GO:0016491">
    <property type="term" value="F:oxidoreductase activity"/>
    <property type="evidence" value="ECO:0007669"/>
    <property type="project" value="UniProtKB-KW"/>
</dbReference>
<dbReference type="PANTHER" id="PTHR24321:SF15">
    <property type="entry name" value="OXIDOREDUCTASE UCPA"/>
    <property type="match status" value="1"/>
</dbReference>
<gene>
    <name evidence="6" type="ORF">NPX13_g5340</name>
</gene>
<dbReference type="VEuPathDB" id="FungiDB:F4678DRAFT_418196"/>
<dbReference type="InterPro" id="IPR029058">
    <property type="entry name" value="AB_hydrolase_fold"/>
</dbReference>
<feature type="compositionally biased region" description="Polar residues" evidence="4">
    <location>
        <begin position="23"/>
        <end position="44"/>
    </location>
</feature>
<evidence type="ECO:0000256" key="3">
    <source>
        <dbReference type="ARBA" id="ARBA00023002"/>
    </source>
</evidence>
<comment type="similarity">
    <text evidence="1">Belongs to the short-chain dehydrogenases/reductases (SDR) family.</text>
</comment>
<dbReference type="VEuPathDB" id="FungiDB:F4678DRAFT_418193"/>
<dbReference type="Gene3D" id="3.40.50.1820">
    <property type="entry name" value="alpha/beta hydrolase"/>
    <property type="match status" value="1"/>
</dbReference>
<name>A0A9W8TMT1_9PEZI</name>
<feature type="region of interest" description="Disordered" evidence="4">
    <location>
        <begin position="1"/>
        <end position="57"/>
    </location>
</feature>
<evidence type="ECO:0000313" key="6">
    <source>
        <dbReference type="EMBL" id="KAJ3571536.1"/>
    </source>
</evidence>
<dbReference type="CDD" id="cd05233">
    <property type="entry name" value="SDR_c"/>
    <property type="match status" value="1"/>
</dbReference>
<dbReference type="PRINTS" id="PR00080">
    <property type="entry name" value="SDRFAMILY"/>
</dbReference>
<dbReference type="EMBL" id="JANPWZ010000836">
    <property type="protein sequence ID" value="KAJ3571536.1"/>
    <property type="molecule type" value="Genomic_DNA"/>
</dbReference>
<evidence type="ECO:0000256" key="2">
    <source>
        <dbReference type="ARBA" id="ARBA00022857"/>
    </source>
</evidence>
<dbReference type="PROSITE" id="PS00061">
    <property type="entry name" value="ADH_SHORT"/>
    <property type="match status" value="1"/>
</dbReference>
<dbReference type="GO" id="GO:0016787">
    <property type="term" value="F:hydrolase activity"/>
    <property type="evidence" value="ECO:0007669"/>
    <property type="project" value="InterPro"/>
</dbReference>
<evidence type="ECO:0000259" key="5">
    <source>
        <dbReference type="Pfam" id="PF01738"/>
    </source>
</evidence>
<keyword evidence="7" id="KW-1185">Reference proteome</keyword>
<dbReference type="SUPFAM" id="SSF51735">
    <property type="entry name" value="NAD(P)-binding Rossmann-fold domains"/>
    <property type="match status" value="1"/>
</dbReference>